<dbReference type="WBParaSite" id="snap_masked-unitig_31276-processed-gene-0.1-mRNA-1">
    <property type="protein sequence ID" value="snap_masked-unitig_31276-processed-gene-0.1-mRNA-1"/>
    <property type="gene ID" value="snap_masked-unitig_31276-processed-gene-0.1"/>
</dbReference>
<name>A0A1I8JQ70_9PLAT</name>
<proteinExistence type="predicted"/>
<dbReference type="Gene3D" id="1.10.20.10">
    <property type="entry name" value="Histone, subunit A"/>
    <property type="match status" value="1"/>
</dbReference>
<feature type="compositionally biased region" description="Basic and acidic residues" evidence="1">
    <location>
        <begin position="1"/>
        <end position="15"/>
    </location>
</feature>
<keyword evidence="2" id="KW-1185">Reference proteome</keyword>
<dbReference type="Proteomes" id="UP000095280">
    <property type="component" value="Unplaced"/>
</dbReference>
<dbReference type="InterPro" id="IPR009072">
    <property type="entry name" value="Histone-fold"/>
</dbReference>
<evidence type="ECO:0000256" key="1">
    <source>
        <dbReference type="SAM" id="MobiDB-lite"/>
    </source>
</evidence>
<protein>
    <submittedName>
        <fullName evidence="3">N-acetylmuramoyl-L-alanine amidase</fullName>
    </submittedName>
</protein>
<evidence type="ECO:0000313" key="2">
    <source>
        <dbReference type="Proteomes" id="UP000095280"/>
    </source>
</evidence>
<feature type="region of interest" description="Disordered" evidence="1">
    <location>
        <begin position="1"/>
        <end position="48"/>
    </location>
</feature>
<dbReference type="AlphaFoldDB" id="A0A1I8JQ70"/>
<organism evidence="2 3">
    <name type="scientific">Macrostomum lignano</name>
    <dbReference type="NCBI Taxonomy" id="282301"/>
    <lineage>
        <taxon>Eukaryota</taxon>
        <taxon>Metazoa</taxon>
        <taxon>Spiralia</taxon>
        <taxon>Lophotrochozoa</taxon>
        <taxon>Platyhelminthes</taxon>
        <taxon>Rhabditophora</taxon>
        <taxon>Macrostomorpha</taxon>
        <taxon>Macrostomida</taxon>
        <taxon>Macrostomidae</taxon>
        <taxon>Macrostomum</taxon>
    </lineage>
</organism>
<evidence type="ECO:0000313" key="3">
    <source>
        <dbReference type="WBParaSite" id="snap_masked-unitig_31276-processed-gene-0.1-mRNA-1"/>
    </source>
</evidence>
<reference evidence="3" key="1">
    <citation type="submission" date="2016-11" db="UniProtKB">
        <authorList>
            <consortium name="WormBaseParasite"/>
        </authorList>
    </citation>
    <scope>IDENTIFICATION</scope>
</reference>
<dbReference type="GO" id="GO:0046982">
    <property type="term" value="F:protein heterodimerization activity"/>
    <property type="evidence" value="ECO:0007669"/>
    <property type="project" value="InterPro"/>
</dbReference>
<sequence length="66" mass="7149">MDKAVQRQRHARAEAISRSARAGYNSQSARIHSHFEDPKQPAGPVGATAAVDTGAAILEYHYTPEC</sequence>
<accession>A0A1I8JQ70</accession>